<dbReference type="EMBL" id="CP098401">
    <property type="protein sequence ID" value="URW76279.1"/>
    <property type="molecule type" value="Genomic_DNA"/>
</dbReference>
<dbReference type="Proteomes" id="UP001055580">
    <property type="component" value="Chromosome"/>
</dbReference>
<organism evidence="1 2">
    <name type="scientific">Sphingomonas donggukensis</name>
    <dbReference type="NCBI Taxonomy" id="2949093"/>
    <lineage>
        <taxon>Bacteria</taxon>
        <taxon>Pseudomonadati</taxon>
        <taxon>Pseudomonadota</taxon>
        <taxon>Alphaproteobacteria</taxon>
        <taxon>Sphingomonadales</taxon>
        <taxon>Sphingomonadaceae</taxon>
        <taxon>Sphingomonas</taxon>
    </lineage>
</organism>
<evidence type="ECO:0000313" key="2">
    <source>
        <dbReference type="Proteomes" id="UP001055580"/>
    </source>
</evidence>
<gene>
    <name evidence="1" type="ORF">M9980_03385</name>
</gene>
<dbReference type="RefSeq" id="WP_250753319.1">
    <property type="nucleotide sequence ID" value="NZ_CP098401.1"/>
</dbReference>
<dbReference type="Gene3D" id="1.25.40.10">
    <property type="entry name" value="Tetratricopeptide repeat domain"/>
    <property type="match status" value="1"/>
</dbReference>
<evidence type="ECO:0008006" key="3">
    <source>
        <dbReference type="Google" id="ProtNLM"/>
    </source>
</evidence>
<dbReference type="InterPro" id="IPR011990">
    <property type="entry name" value="TPR-like_helical_dom_sf"/>
</dbReference>
<proteinExistence type="predicted"/>
<keyword evidence="2" id="KW-1185">Reference proteome</keyword>
<protein>
    <recommendedName>
        <fullName evidence="3">Cytochrome c biogenesis factor</fullName>
    </recommendedName>
</protein>
<name>A0ABY4TYT5_9SPHN</name>
<reference evidence="1" key="1">
    <citation type="submission" date="2022-05" db="EMBL/GenBank/DDBJ databases">
        <title>Sphingomonas sp. strain RMG20 Genome sequencing and assembly.</title>
        <authorList>
            <person name="Kim I."/>
        </authorList>
    </citation>
    <scope>NUCLEOTIDE SEQUENCE</scope>
    <source>
        <strain evidence="1">RMG20</strain>
    </source>
</reference>
<dbReference type="SUPFAM" id="SSF48452">
    <property type="entry name" value="TPR-like"/>
    <property type="match status" value="1"/>
</dbReference>
<evidence type="ECO:0000313" key="1">
    <source>
        <dbReference type="EMBL" id="URW76279.1"/>
    </source>
</evidence>
<accession>A0ABY4TYT5</accession>
<sequence>MGWIALAVLGAGAFVLARVLGVPRSLSSFVGAALMLGAAGYALQARPGLPGISVSPSAHAVEVDPGLSELRVEMFGRHTQAESLFFASDALIRSGSSKTAIALLIGGANANPNDSAVWTALGSAYVANDGNTISPAARFAFNRAMQLTPNDPGPPFFLGVALIGAGEFREARKWWMRAFLLSPDIAFRAQISERLALLDAFLASPMGRDAR</sequence>